<evidence type="ECO:0000256" key="4">
    <source>
        <dbReference type="ARBA" id="ARBA00022729"/>
    </source>
</evidence>
<dbReference type="EC" id="3.2.1.21" evidence="3"/>
<dbReference type="GO" id="GO:0009251">
    <property type="term" value="P:glucan catabolic process"/>
    <property type="evidence" value="ECO:0007669"/>
    <property type="project" value="TreeGrafter"/>
</dbReference>
<evidence type="ECO:0000313" key="8">
    <source>
        <dbReference type="EMBL" id="GAP42431.1"/>
    </source>
</evidence>
<dbReference type="RefSeq" id="WP_062038164.1">
    <property type="nucleotide sequence ID" value="NZ_DF968182.1"/>
</dbReference>
<name>A0A0S7C199_9BACT</name>
<dbReference type="Gene3D" id="3.40.50.1700">
    <property type="entry name" value="Glycoside hydrolase family 3 C-terminal domain"/>
    <property type="match status" value="1"/>
</dbReference>
<protein>
    <recommendedName>
        <fullName evidence="3">beta-glucosidase</fullName>
        <ecNumber evidence="3">3.2.1.21</ecNumber>
    </recommendedName>
</protein>
<proteinExistence type="inferred from homology"/>
<reference evidence="8" key="1">
    <citation type="journal article" date="2015" name="Genome Announc.">
        <title>Draft Genome Sequence of Bacteroidales Strain TBC1, a Novel Isolate from a Methanogenic Wastewater Treatment System.</title>
        <authorList>
            <person name="Tourlousse D.M."/>
            <person name="Matsuura N."/>
            <person name="Sun L."/>
            <person name="Toyonaga M."/>
            <person name="Kuroda K."/>
            <person name="Ohashi A."/>
            <person name="Cruz R."/>
            <person name="Yamaguchi T."/>
            <person name="Sekiguchi Y."/>
        </authorList>
    </citation>
    <scope>NUCLEOTIDE SEQUENCE [LARGE SCALE GENOMIC DNA]</scope>
    <source>
        <strain evidence="8">TBC1</strain>
    </source>
</reference>
<evidence type="ECO:0000259" key="7">
    <source>
        <dbReference type="SMART" id="SM01217"/>
    </source>
</evidence>
<dbReference type="SUPFAM" id="SSF51445">
    <property type="entry name" value="(Trans)glycosidases"/>
    <property type="match status" value="1"/>
</dbReference>
<dbReference type="FunFam" id="3.20.20.300:FF:000007">
    <property type="entry name" value="Lysosomal beta glucosidase"/>
    <property type="match status" value="1"/>
</dbReference>
<evidence type="ECO:0000256" key="5">
    <source>
        <dbReference type="ARBA" id="ARBA00022801"/>
    </source>
</evidence>
<dbReference type="InterPro" id="IPR036962">
    <property type="entry name" value="Glyco_hydro_3_N_sf"/>
</dbReference>
<dbReference type="InterPro" id="IPR013783">
    <property type="entry name" value="Ig-like_fold"/>
</dbReference>
<dbReference type="OrthoDB" id="1006940at2"/>
<keyword evidence="5" id="KW-0378">Hydrolase</keyword>
<dbReference type="Pfam" id="PF01915">
    <property type="entry name" value="Glyco_hydro_3_C"/>
    <property type="match status" value="1"/>
</dbReference>
<dbReference type="STRING" id="1678841.TBC1_11560"/>
<dbReference type="SUPFAM" id="SSF52279">
    <property type="entry name" value="Beta-D-glucan exohydrolase, C-terminal domain"/>
    <property type="match status" value="1"/>
</dbReference>
<dbReference type="InterPro" id="IPR051915">
    <property type="entry name" value="Cellulose_Degrad_GH3"/>
</dbReference>
<comment type="similarity">
    <text evidence="2">Belongs to the glycosyl hydrolase 3 family.</text>
</comment>
<dbReference type="EMBL" id="DF968182">
    <property type="protein sequence ID" value="GAP42431.1"/>
    <property type="molecule type" value="Genomic_DNA"/>
</dbReference>
<dbReference type="InterPro" id="IPR026891">
    <property type="entry name" value="Fn3-like"/>
</dbReference>
<organism evidence="8">
    <name type="scientific">Lentimicrobium saccharophilum</name>
    <dbReference type="NCBI Taxonomy" id="1678841"/>
    <lineage>
        <taxon>Bacteria</taxon>
        <taxon>Pseudomonadati</taxon>
        <taxon>Bacteroidota</taxon>
        <taxon>Bacteroidia</taxon>
        <taxon>Bacteroidales</taxon>
        <taxon>Lentimicrobiaceae</taxon>
        <taxon>Lentimicrobium</taxon>
    </lineage>
</organism>
<comment type="catalytic activity">
    <reaction evidence="1">
        <text>Hydrolysis of terminal, non-reducing beta-D-glucosyl residues with release of beta-D-glucose.</text>
        <dbReference type="EC" id="3.2.1.21"/>
    </reaction>
</comment>
<dbReference type="AlphaFoldDB" id="A0A0S7C199"/>
<dbReference type="PANTHER" id="PTHR30620:SF16">
    <property type="entry name" value="LYSOSOMAL BETA GLUCOSIDASE"/>
    <property type="match status" value="1"/>
</dbReference>
<accession>A0A0S7C199</accession>
<evidence type="ECO:0000256" key="3">
    <source>
        <dbReference type="ARBA" id="ARBA00012744"/>
    </source>
</evidence>
<keyword evidence="9" id="KW-1185">Reference proteome</keyword>
<dbReference type="Gene3D" id="3.20.20.300">
    <property type="entry name" value="Glycoside hydrolase, family 3, N-terminal domain"/>
    <property type="match status" value="1"/>
</dbReference>
<evidence type="ECO:0000256" key="6">
    <source>
        <dbReference type="ARBA" id="ARBA00023295"/>
    </source>
</evidence>
<dbReference type="PRINTS" id="PR00133">
    <property type="entry name" value="GLHYDRLASE3"/>
</dbReference>
<keyword evidence="4" id="KW-0732">Signal</keyword>
<dbReference type="InterPro" id="IPR017853">
    <property type="entry name" value="GH"/>
</dbReference>
<dbReference type="Proteomes" id="UP000053091">
    <property type="component" value="Unassembled WGS sequence"/>
</dbReference>
<sequence length="785" mass="86527">MNRHILISLLLSPVLVLFSCMREIKNNPAADDIDLKVKELVSQMTLEEKAGQMTQVTLDLLTEGISPEKSNEPLVLDTAILKEAFGKYKIGSVLNAANNRARDRETWNRLIGRIQEYALAHSRLKIPVIYGLDMIHGASYVAEATLFPQQIGMAATWNPGLISRAGEITAYESRAAGCPWTFSPVMDLGSDPRWPRQWETFGEDPLLASAMGSALISGLQGSSNDPGDVRHIAACLKHYLGYSQPVSGKDRTPALIPMSVLREYHLPAFRKGVESGAMAVMVNSGEINGTPVHASHELITGLLKEELGFKGLVVSDWQDIEFLHTRHKVAASHKEAVKIAVNAGIDMSMVPYNFRFADYVVELAGEGEIPMSRIDDAVSRILRVKYLLGLFDRPVTKQSDYPGFASADFACDARRTALESITLLKNEGDVLPLPADAKILVCGPAANNMRPLLGGWSYSWQGNLVNEFTEGYSTIYEAIRDLSSVPGHIELLEGVIYSDTGEFRNERKRKPDQLAGKAAKADYIVICAGENSYTEFSGNDTGLDLSDNQQELIRIAASTGKPVILVLVQGRPRIIRTVEPLAKAILNAYLPGNYGGEALARILFGETNPSGKLPYTYPKYSYSLEPYYHKHTEVLKIKGVPRGTAAEPQYPFGFGLSYSRFVYRELKPDKKEYHPGETVRISVKLQNNSGREGMETVQVFVSDHYASLTPPVKRLRAFSKVMLQPGETRTVNLEFPVNDLAFVNQNNKLILEKGDFTLSAGGLSQTITVTETRVLEGKAKQGDPD</sequence>
<dbReference type="SMART" id="SM01217">
    <property type="entry name" value="Fn3_like"/>
    <property type="match status" value="1"/>
</dbReference>
<dbReference type="FunFam" id="2.60.40.10:FF:000495">
    <property type="entry name" value="Periplasmic beta-glucosidase"/>
    <property type="match status" value="1"/>
</dbReference>
<dbReference type="Pfam" id="PF14310">
    <property type="entry name" value="Fn3-like"/>
    <property type="match status" value="1"/>
</dbReference>
<dbReference type="Pfam" id="PF00933">
    <property type="entry name" value="Glyco_hydro_3"/>
    <property type="match status" value="1"/>
</dbReference>
<feature type="domain" description="Fibronectin type III-like" evidence="7">
    <location>
        <begin position="695"/>
        <end position="764"/>
    </location>
</feature>
<evidence type="ECO:0000256" key="1">
    <source>
        <dbReference type="ARBA" id="ARBA00000448"/>
    </source>
</evidence>
<keyword evidence="6" id="KW-0326">Glycosidase</keyword>
<dbReference type="PANTHER" id="PTHR30620">
    <property type="entry name" value="PERIPLASMIC BETA-GLUCOSIDASE-RELATED"/>
    <property type="match status" value="1"/>
</dbReference>
<dbReference type="Gene3D" id="2.60.40.10">
    <property type="entry name" value="Immunoglobulins"/>
    <property type="match status" value="1"/>
</dbReference>
<gene>
    <name evidence="8" type="ORF">TBC1_11560</name>
</gene>
<dbReference type="GO" id="GO:0008422">
    <property type="term" value="F:beta-glucosidase activity"/>
    <property type="evidence" value="ECO:0007669"/>
    <property type="project" value="UniProtKB-EC"/>
</dbReference>
<evidence type="ECO:0000313" key="9">
    <source>
        <dbReference type="Proteomes" id="UP000053091"/>
    </source>
</evidence>
<dbReference type="PROSITE" id="PS51257">
    <property type="entry name" value="PROKAR_LIPOPROTEIN"/>
    <property type="match status" value="1"/>
</dbReference>
<dbReference type="PATRIC" id="fig|1678841.3.peg.637"/>
<evidence type="ECO:0000256" key="2">
    <source>
        <dbReference type="ARBA" id="ARBA00005336"/>
    </source>
</evidence>
<dbReference type="InterPro" id="IPR002772">
    <property type="entry name" value="Glyco_hydro_3_C"/>
</dbReference>
<dbReference type="InterPro" id="IPR001764">
    <property type="entry name" value="Glyco_hydro_3_N"/>
</dbReference>
<dbReference type="InterPro" id="IPR036881">
    <property type="entry name" value="Glyco_hydro_3_C_sf"/>
</dbReference>